<feature type="transmembrane region" description="Helical" evidence="1">
    <location>
        <begin position="188"/>
        <end position="213"/>
    </location>
</feature>
<keyword evidence="1" id="KW-0812">Transmembrane</keyword>
<dbReference type="EMBL" id="WHPF01000002">
    <property type="protein sequence ID" value="NNV54201.1"/>
    <property type="molecule type" value="Genomic_DNA"/>
</dbReference>
<feature type="transmembrane region" description="Helical" evidence="1">
    <location>
        <begin position="157"/>
        <end position="176"/>
    </location>
</feature>
<evidence type="ECO:0000313" key="3">
    <source>
        <dbReference type="Proteomes" id="UP000598971"/>
    </source>
</evidence>
<evidence type="ECO:0000256" key="1">
    <source>
        <dbReference type="SAM" id="Phobius"/>
    </source>
</evidence>
<comment type="caution">
    <text evidence="2">The sequence shown here is derived from an EMBL/GenBank/DDBJ whole genome shotgun (WGS) entry which is preliminary data.</text>
</comment>
<name>A0A8J8JVH0_9BACT</name>
<accession>A0A8J8JVH0</accession>
<keyword evidence="1" id="KW-1133">Transmembrane helix</keyword>
<protein>
    <submittedName>
        <fullName evidence="2">Uncharacterized protein</fullName>
    </submittedName>
</protein>
<organism evidence="2 3">
    <name type="scientific">Limnovirga soli</name>
    <dbReference type="NCBI Taxonomy" id="2656915"/>
    <lineage>
        <taxon>Bacteria</taxon>
        <taxon>Pseudomonadati</taxon>
        <taxon>Bacteroidota</taxon>
        <taxon>Chitinophagia</taxon>
        <taxon>Chitinophagales</taxon>
        <taxon>Chitinophagaceae</taxon>
        <taxon>Limnovirga</taxon>
    </lineage>
</organism>
<feature type="transmembrane region" description="Helical" evidence="1">
    <location>
        <begin position="6"/>
        <end position="28"/>
    </location>
</feature>
<keyword evidence="1" id="KW-0472">Membrane</keyword>
<feature type="transmembrane region" description="Helical" evidence="1">
    <location>
        <begin position="64"/>
        <end position="83"/>
    </location>
</feature>
<feature type="transmembrane region" description="Helical" evidence="1">
    <location>
        <begin position="35"/>
        <end position="52"/>
    </location>
</feature>
<evidence type="ECO:0000313" key="2">
    <source>
        <dbReference type="EMBL" id="NNV54201.1"/>
    </source>
</evidence>
<proteinExistence type="predicted"/>
<gene>
    <name evidence="2" type="ORF">GD597_01930</name>
</gene>
<dbReference type="Proteomes" id="UP000598971">
    <property type="component" value="Unassembled WGS sequence"/>
</dbReference>
<sequence>MTGSTLVLFTKWLVAAEALAAISGILTWKKWKDCYLKWLPFYLAVISVLEIVNRTLEHYSKFDTANVITGVEVIFEVFFINWFFYKTLATNKHKIIIAGCTFYTISCIFERTFFIDTGYYFASLSYTVGNLFILIYLILFFIELVNSDKLLNFKKLTVFWIALGMLMFYLGTFPFYGLYNELAKDLNLFVPLAWISTSLNYSMYLLFTIAFIWGKPQ</sequence>
<dbReference type="AlphaFoldDB" id="A0A8J8JVH0"/>
<reference evidence="2" key="1">
    <citation type="submission" date="2019-10" db="EMBL/GenBank/DDBJ databases">
        <title>Draft genome sequence of Panacibacter sp. KCS-6.</title>
        <authorList>
            <person name="Yim K.J."/>
        </authorList>
    </citation>
    <scope>NUCLEOTIDE SEQUENCE</scope>
    <source>
        <strain evidence="2">KCS-6</strain>
    </source>
</reference>
<feature type="transmembrane region" description="Helical" evidence="1">
    <location>
        <begin position="120"/>
        <end position="145"/>
    </location>
</feature>
<dbReference type="RefSeq" id="WP_171606131.1">
    <property type="nucleotide sequence ID" value="NZ_WHPF01000002.1"/>
</dbReference>
<keyword evidence="3" id="KW-1185">Reference proteome</keyword>